<keyword evidence="2" id="KW-0808">Transferase</keyword>
<organism evidence="4 5">
    <name type="scientific">Paenibacillus radicis</name>
    <name type="common">ex Gao et al. 2016</name>
    <dbReference type="NCBI Taxonomy" id="1737354"/>
    <lineage>
        <taxon>Bacteria</taxon>
        <taxon>Bacillati</taxon>
        <taxon>Bacillota</taxon>
        <taxon>Bacilli</taxon>
        <taxon>Bacillales</taxon>
        <taxon>Paenibacillaceae</taxon>
        <taxon>Paenibacillus</taxon>
    </lineage>
</organism>
<dbReference type="Pfam" id="PF00494">
    <property type="entry name" value="SQS_PSY"/>
    <property type="match status" value="1"/>
</dbReference>
<name>A0A917H6D7_9BACL</name>
<dbReference type="GO" id="GO:0051996">
    <property type="term" value="F:squalene synthase [NAD(P)H] activity"/>
    <property type="evidence" value="ECO:0007669"/>
    <property type="project" value="InterPro"/>
</dbReference>
<dbReference type="EMBL" id="BMHY01000004">
    <property type="protein sequence ID" value="GGG68887.1"/>
    <property type="molecule type" value="Genomic_DNA"/>
</dbReference>
<dbReference type="InterPro" id="IPR002060">
    <property type="entry name" value="Squ/phyt_synthse"/>
</dbReference>
<keyword evidence="5" id="KW-1185">Reference proteome</keyword>
<dbReference type="AlphaFoldDB" id="A0A917H6D7"/>
<dbReference type="SFLD" id="SFLDS00005">
    <property type="entry name" value="Isoprenoid_Synthase_Type_I"/>
    <property type="match status" value="1"/>
</dbReference>
<gene>
    <name evidence="4" type="primary">crtM</name>
    <name evidence="4" type="ORF">GCM10010918_24900</name>
</gene>
<dbReference type="SFLD" id="SFLDG01212">
    <property type="entry name" value="Phytoene_synthase_like"/>
    <property type="match status" value="1"/>
</dbReference>
<proteinExistence type="predicted"/>
<keyword evidence="3" id="KW-0125">Carotenoid biosynthesis</keyword>
<accession>A0A917H6D7</accession>
<sequence>MDLSTCLASCETMIRKGSSSFHSAFSLLPSPRKEAVFVIYAFCRMIDDSVDEPERSRYTIDELERHLIGLDEAAGHFIWPSLRWLFDHFPLSKDPFFKQMEGQRRDLVVTRYTSMEQLEEYCYLVAGTVGEMLLPVLHDHPRAPSVIESGIYLGKAMQIVNIVRDIGEDKGRGRRYLPEQLMLRHGYSEAAFMEGKVDAAFQGMIQELDELAHRWFRYGLRDLNTYAKESAFSVELAARFYMEILNVVKVERYQVYARRTFVGPIAKMRIYAEVKRKHSWLSKPSASAAISQ</sequence>
<dbReference type="Gene3D" id="1.10.600.10">
    <property type="entry name" value="Farnesyl Diphosphate Synthase"/>
    <property type="match status" value="1"/>
</dbReference>
<dbReference type="InterPro" id="IPR033904">
    <property type="entry name" value="Trans_IPPS_HH"/>
</dbReference>
<evidence type="ECO:0000313" key="4">
    <source>
        <dbReference type="EMBL" id="GGG68887.1"/>
    </source>
</evidence>
<dbReference type="InterPro" id="IPR008949">
    <property type="entry name" value="Isoprenoid_synthase_dom_sf"/>
</dbReference>
<dbReference type="RefSeq" id="WP_229692148.1">
    <property type="nucleotide sequence ID" value="NZ_BMHY01000004.1"/>
</dbReference>
<dbReference type="InterPro" id="IPR044843">
    <property type="entry name" value="Trans_IPPS_bact-type"/>
</dbReference>
<dbReference type="PANTHER" id="PTHR31480">
    <property type="entry name" value="BIFUNCTIONAL LYCOPENE CYCLASE/PHYTOENE SYNTHASE"/>
    <property type="match status" value="1"/>
</dbReference>
<protein>
    <submittedName>
        <fullName evidence="4">Dehydrosqualene synthase</fullName>
    </submittedName>
</protein>
<dbReference type="PROSITE" id="PS01044">
    <property type="entry name" value="SQUALEN_PHYTOEN_SYN_1"/>
    <property type="match status" value="1"/>
</dbReference>
<evidence type="ECO:0000256" key="1">
    <source>
        <dbReference type="ARBA" id="ARBA00004829"/>
    </source>
</evidence>
<comment type="caution">
    <text evidence="4">The sequence shown here is derived from an EMBL/GenBank/DDBJ whole genome shotgun (WGS) entry which is preliminary data.</text>
</comment>
<dbReference type="GO" id="GO:0016117">
    <property type="term" value="P:carotenoid biosynthetic process"/>
    <property type="evidence" value="ECO:0007669"/>
    <property type="project" value="UniProtKB-KW"/>
</dbReference>
<reference evidence="4 5" key="1">
    <citation type="journal article" date="2014" name="Int. J. Syst. Evol. Microbiol.">
        <title>Complete genome sequence of Corynebacterium casei LMG S-19264T (=DSM 44701T), isolated from a smear-ripened cheese.</title>
        <authorList>
            <consortium name="US DOE Joint Genome Institute (JGI-PGF)"/>
            <person name="Walter F."/>
            <person name="Albersmeier A."/>
            <person name="Kalinowski J."/>
            <person name="Ruckert C."/>
        </authorList>
    </citation>
    <scope>NUCLEOTIDE SEQUENCE [LARGE SCALE GENOMIC DNA]</scope>
    <source>
        <strain evidence="4 5">CGMCC 1.15286</strain>
    </source>
</reference>
<evidence type="ECO:0000256" key="3">
    <source>
        <dbReference type="ARBA" id="ARBA00022746"/>
    </source>
</evidence>
<dbReference type="InterPro" id="IPR019845">
    <property type="entry name" value="Squalene/phytoene_synthase_CS"/>
</dbReference>
<evidence type="ECO:0000256" key="2">
    <source>
        <dbReference type="ARBA" id="ARBA00022679"/>
    </source>
</evidence>
<dbReference type="PROSITE" id="PS01045">
    <property type="entry name" value="SQUALEN_PHYTOEN_SYN_2"/>
    <property type="match status" value="1"/>
</dbReference>
<comment type="pathway">
    <text evidence="1">Carotenoid biosynthesis.</text>
</comment>
<dbReference type="SFLD" id="SFLDG01018">
    <property type="entry name" value="Squalene/Phytoene_Synthase_Lik"/>
    <property type="match status" value="1"/>
</dbReference>
<dbReference type="SUPFAM" id="SSF48576">
    <property type="entry name" value="Terpenoid synthases"/>
    <property type="match status" value="1"/>
</dbReference>
<dbReference type="Proteomes" id="UP000600247">
    <property type="component" value="Unassembled WGS sequence"/>
</dbReference>
<dbReference type="CDD" id="cd00683">
    <property type="entry name" value="Trans_IPPS_HH"/>
    <property type="match status" value="1"/>
</dbReference>
<dbReference type="GO" id="GO:0004311">
    <property type="term" value="F:geranylgeranyl diphosphate synthase activity"/>
    <property type="evidence" value="ECO:0007669"/>
    <property type="project" value="InterPro"/>
</dbReference>
<evidence type="ECO:0000313" key="5">
    <source>
        <dbReference type="Proteomes" id="UP000600247"/>
    </source>
</evidence>